<dbReference type="InterPro" id="IPR013704">
    <property type="entry name" value="UPF0313_N"/>
</dbReference>
<protein>
    <submittedName>
        <fullName evidence="8">YgiQ family radical SAM protein</fullName>
    </submittedName>
</protein>
<feature type="binding site" evidence="6">
    <location>
        <position position="313"/>
    </location>
    <ligand>
        <name>[4Fe-4S] cluster</name>
        <dbReference type="ChEBI" id="CHEBI:49883"/>
        <note>4Fe-4S-S-AdoMet</note>
    </ligand>
</feature>
<evidence type="ECO:0000256" key="1">
    <source>
        <dbReference type="ARBA" id="ARBA00022485"/>
    </source>
</evidence>
<comment type="caution">
    <text evidence="8">The sequence shown here is derived from an EMBL/GenBank/DDBJ whole genome shotgun (WGS) entry which is preliminary data.</text>
</comment>
<keyword evidence="5 6" id="KW-0411">Iron-sulfur</keyword>
<dbReference type="InterPro" id="IPR058240">
    <property type="entry name" value="rSAM_sf"/>
</dbReference>
<accession>A0A1E3G130</accession>
<dbReference type="Proteomes" id="UP000094570">
    <property type="component" value="Unassembled WGS sequence"/>
</dbReference>
<dbReference type="RefSeq" id="WP_069293767.1">
    <property type="nucleotide sequence ID" value="NZ_CP140110.1"/>
</dbReference>
<dbReference type="Pfam" id="PF04055">
    <property type="entry name" value="Radical_SAM"/>
    <property type="match status" value="1"/>
</dbReference>
<keyword evidence="1 6" id="KW-0004">4Fe-4S</keyword>
<dbReference type="GO" id="GO:0003824">
    <property type="term" value="F:catalytic activity"/>
    <property type="evidence" value="ECO:0007669"/>
    <property type="project" value="InterPro"/>
</dbReference>
<dbReference type="STRING" id="1008305.A4H02_08565"/>
<evidence type="ECO:0000259" key="7">
    <source>
        <dbReference type="PROSITE" id="PS51918"/>
    </source>
</evidence>
<feature type="binding site" evidence="6">
    <location>
        <position position="317"/>
    </location>
    <ligand>
        <name>[4Fe-4S] cluster</name>
        <dbReference type="ChEBI" id="CHEBI:49883"/>
        <note>4Fe-4S-S-AdoMet</note>
    </ligand>
</feature>
<dbReference type="InterPro" id="IPR024560">
    <property type="entry name" value="UPF0313_C"/>
</dbReference>
<feature type="binding site" evidence="6">
    <location>
        <position position="320"/>
    </location>
    <ligand>
        <name>[4Fe-4S] cluster</name>
        <dbReference type="ChEBI" id="CHEBI:49883"/>
        <note>4Fe-4S-S-AdoMet</note>
    </ligand>
</feature>
<dbReference type="GO" id="GO:0005506">
    <property type="term" value="F:iron ion binding"/>
    <property type="evidence" value="ECO:0007669"/>
    <property type="project" value="UniProtKB-UniRule"/>
</dbReference>
<dbReference type="SFLD" id="SFLDG01082">
    <property type="entry name" value="B12-binding_domain_containing"/>
    <property type="match status" value="1"/>
</dbReference>
<evidence type="ECO:0000256" key="2">
    <source>
        <dbReference type="ARBA" id="ARBA00022691"/>
    </source>
</evidence>
<evidence type="ECO:0000313" key="8">
    <source>
        <dbReference type="EMBL" id="ODN29850.1"/>
    </source>
</evidence>
<sequence>MRTFKEELKKFLPTTCEELELRNWDSLDIIFVTGDAYVDHPSFGVALLGRLLESRGYKVGIIAQPLNPEDIARLGKPNLFFGVTAGSLDSMVANYTASRKKRKSDDYTPGGLNNRRPDRAVIRYVNMIQQVFKDVPIVIGGIEASLRRFSHYDWWSDKVRKSILVDSKADILVYGMGERAILEIAKRLESGKNLEGIRGTMIWKSSLSDELFNGLTVHHLPSHEEVSYDKNAYNRMFREIIQLTDPHRDVALVQKQDTRYVIQYPPSPPLTQKEFDELYLFPYTRRVHPFYERLGKVRALEVVKFSITAVRGCFGGCSFCALTHHQTTHVISRSVDSILEEVKLLTKHPDFRGTIVDVGGPTANMWSTSCEVRNSHGQCPKNCLHPRVCRNLEHDGGAQFVDLLRKIKSVRGVKHVFVGSGIRHDLILDSPNADYVISALVDFTSGQLKLAPEHAHPHVLRLMRKPPVEKFLDFKRRFEEFAKRKGQRKYVIGYFIVGHPGEGEDENIYLKDFIVAYLNYIPQQVQIFTPTPGTASTTMYYTGIDPFTNEEVEVVKSERVRSLFKERIVNRSKRDEYRAEITD</sequence>
<dbReference type="InterPro" id="IPR006638">
    <property type="entry name" value="Elp3/MiaA/NifB-like_rSAM"/>
</dbReference>
<dbReference type="PANTHER" id="PTHR32331">
    <property type="entry name" value="UPF0313 PROTEIN YGIQ"/>
    <property type="match status" value="1"/>
</dbReference>
<evidence type="ECO:0000256" key="5">
    <source>
        <dbReference type="ARBA" id="ARBA00023014"/>
    </source>
</evidence>
<keyword evidence="4 6" id="KW-0408">Iron</keyword>
<proteinExistence type="inferred from homology"/>
<feature type="domain" description="Radical SAM core" evidence="7">
    <location>
        <begin position="298"/>
        <end position="571"/>
    </location>
</feature>
<dbReference type="AlphaFoldDB" id="A0A1E3G130"/>
<dbReference type="PANTHER" id="PTHR32331:SF0">
    <property type="entry name" value="UPF0313 PROTEIN YGIQ"/>
    <property type="match status" value="1"/>
</dbReference>
<name>A0A1E3G130_9BACT</name>
<reference evidence="9" key="1">
    <citation type="submission" date="2016-04" db="EMBL/GenBank/DDBJ databases">
        <title>The genome sequence project of a novel Fervidobacterium isolate from a hot spring in Thailand.</title>
        <authorList>
            <person name="Gonzalez J.M."/>
            <person name="Cuecas A."/>
            <person name="Kanoksilapatham W."/>
        </authorList>
    </citation>
    <scope>NUCLEOTIDE SEQUENCE [LARGE SCALE GENOMIC DNA]</scope>
    <source>
        <strain evidence="9">FC2004</strain>
    </source>
</reference>
<dbReference type="NCBIfam" id="TIGR03904">
    <property type="entry name" value="SAM_YgiQ"/>
    <property type="match status" value="1"/>
</dbReference>
<dbReference type="SUPFAM" id="SSF102114">
    <property type="entry name" value="Radical SAM enzymes"/>
    <property type="match status" value="1"/>
</dbReference>
<organism evidence="8 9">
    <name type="scientific">Fervidobacterium thailandense</name>
    <dbReference type="NCBI Taxonomy" id="1008305"/>
    <lineage>
        <taxon>Bacteria</taxon>
        <taxon>Thermotogati</taxon>
        <taxon>Thermotogota</taxon>
        <taxon>Thermotogae</taxon>
        <taxon>Thermotogales</taxon>
        <taxon>Fervidobacteriaceae</taxon>
        <taxon>Fervidobacterium</taxon>
    </lineage>
</organism>
<evidence type="ECO:0000256" key="3">
    <source>
        <dbReference type="ARBA" id="ARBA00022723"/>
    </source>
</evidence>
<keyword evidence="9" id="KW-1185">Reference proteome</keyword>
<dbReference type="OrthoDB" id="9803479at2"/>
<keyword evidence="3 6" id="KW-0479">Metal-binding</keyword>
<gene>
    <name evidence="8" type="ORF">A4H02_08565</name>
</gene>
<dbReference type="GO" id="GO:0051539">
    <property type="term" value="F:4 iron, 4 sulfur cluster binding"/>
    <property type="evidence" value="ECO:0007669"/>
    <property type="project" value="UniProtKB-KW"/>
</dbReference>
<dbReference type="Pfam" id="PF11842">
    <property type="entry name" value="DUF3362"/>
    <property type="match status" value="1"/>
</dbReference>
<dbReference type="InterPro" id="IPR007197">
    <property type="entry name" value="rSAM"/>
</dbReference>
<keyword evidence="2 6" id="KW-0949">S-adenosyl-L-methionine</keyword>
<dbReference type="SFLD" id="SFLDG01069">
    <property type="entry name" value="UPF0313"/>
    <property type="match status" value="1"/>
</dbReference>
<dbReference type="EMBL" id="LWAF01000017">
    <property type="protein sequence ID" value="ODN29850.1"/>
    <property type="molecule type" value="Genomic_DNA"/>
</dbReference>
<dbReference type="HAMAP" id="MF_01251">
    <property type="entry name" value="UPF0313"/>
    <property type="match status" value="1"/>
</dbReference>
<dbReference type="InterPro" id="IPR022946">
    <property type="entry name" value="UPF0313"/>
</dbReference>
<dbReference type="SMART" id="SM00729">
    <property type="entry name" value="Elp3"/>
    <property type="match status" value="1"/>
</dbReference>
<comment type="cofactor">
    <cofactor evidence="6">
        <name>[4Fe-4S] cluster</name>
        <dbReference type="ChEBI" id="CHEBI:49883"/>
    </cofactor>
    <text evidence="6">Binds 1 [4Fe-4S] cluster. The cluster is coordinated with 3 cysteines and an exchangeable S-adenosyl-L-methionine.</text>
</comment>
<evidence type="ECO:0000256" key="4">
    <source>
        <dbReference type="ARBA" id="ARBA00023004"/>
    </source>
</evidence>
<dbReference type="SFLD" id="SFLDS00029">
    <property type="entry name" value="Radical_SAM"/>
    <property type="match status" value="1"/>
</dbReference>
<dbReference type="Gene3D" id="3.80.30.20">
    <property type="entry name" value="tm_1862 like domain"/>
    <property type="match status" value="1"/>
</dbReference>
<evidence type="ECO:0000256" key="6">
    <source>
        <dbReference type="HAMAP-Rule" id="MF_01251"/>
    </source>
</evidence>
<evidence type="ECO:0000313" key="9">
    <source>
        <dbReference type="Proteomes" id="UP000094570"/>
    </source>
</evidence>
<dbReference type="Pfam" id="PF08497">
    <property type="entry name" value="Radical_SAM_N"/>
    <property type="match status" value="1"/>
</dbReference>
<dbReference type="InterPro" id="IPR023404">
    <property type="entry name" value="rSAM_horseshoe"/>
</dbReference>
<comment type="similarity">
    <text evidence="6">Belongs to the UPF0313 family.</text>
</comment>
<dbReference type="PROSITE" id="PS51918">
    <property type="entry name" value="RADICAL_SAM"/>
    <property type="match status" value="1"/>
</dbReference>